<proteinExistence type="inferred from homology"/>
<name>A0ABU4RZU5_9GAMM</name>
<comment type="caution">
    <text evidence="7">The sequence shown here is derived from an EMBL/GenBank/DDBJ whole genome shotgun (WGS) entry which is preliminary data.</text>
</comment>
<dbReference type="Proteomes" id="UP001273505">
    <property type="component" value="Unassembled WGS sequence"/>
</dbReference>
<comment type="similarity">
    <text evidence="1">Belongs to the metallo-beta-lactamase superfamily.</text>
</comment>
<dbReference type="Gene3D" id="3.60.15.10">
    <property type="entry name" value="Ribonuclease Z/Hydroxyacylglutathione hydrolase-like"/>
    <property type="match status" value="1"/>
</dbReference>
<gene>
    <name evidence="7" type="ORF">SCD92_13700</name>
</gene>
<accession>A0ABU4RZU5</accession>
<evidence type="ECO:0000256" key="3">
    <source>
        <dbReference type="ARBA" id="ARBA00022801"/>
    </source>
</evidence>
<dbReference type="PANTHER" id="PTHR42978:SF3">
    <property type="entry name" value="BLR3078 PROTEIN"/>
    <property type="match status" value="1"/>
</dbReference>
<dbReference type="Pfam" id="PF00753">
    <property type="entry name" value="Lactamase_B"/>
    <property type="match status" value="1"/>
</dbReference>
<dbReference type="CDD" id="cd07729">
    <property type="entry name" value="AHL_lactonase_MBL-fold"/>
    <property type="match status" value="1"/>
</dbReference>
<dbReference type="SMART" id="SM00849">
    <property type="entry name" value="Lactamase_B"/>
    <property type="match status" value="1"/>
</dbReference>
<dbReference type="InterPro" id="IPR036866">
    <property type="entry name" value="RibonucZ/Hydroxyglut_hydro"/>
</dbReference>
<dbReference type="RefSeq" id="WP_302720974.1">
    <property type="nucleotide sequence ID" value="NZ_JAULRU010000220.1"/>
</dbReference>
<keyword evidence="5" id="KW-0732">Signal</keyword>
<protein>
    <submittedName>
        <fullName evidence="7">N-acyl homoserine lactonase family protein</fullName>
    </submittedName>
</protein>
<evidence type="ECO:0000256" key="2">
    <source>
        <dbReference type="ARBA" id="ARBA00022723"/>
    </source>
</evidence>
<evidence type="ECO:0000259" key="6">
    <source>
        <dbReference type="SMART" id="SM00849"/>
    </source>
</evidence>
<feature type="domain" description="Metallo-beta-lactamase" evidence="6">
    <location>
        <begin position="63"/>
        <end position="268"/>
    </location>
</feature>
<dbReference type="PANTHER" id="PTHR42978">
    <property type="entry name" value="QUORUM-QUENCHING LACTONASE YTNP-RELATED-RELATED"/>
    <property type="match status" value="1"/>
</dbReference>
<sequence>MRLLSSFFILLMVKVSVAAELPRLSTSGEVPITLYVLDCGHLEARKPSLFNPLLQDDEPLQMVSPCFLVRHPEATLLWDTGLDDALAELPEGIEVMDGAFRFWVEKPLAAQLQELNIPPESVDYLVFSHLHRDHTGNSSMFSQAQWLMQGREKAMAYSDQASAYGYHPDHYHQRPADKVTPVEGHVDVFGDGSVVILSTPGHTQGHQSLYIDLAETGPVVLSGDLYHFALNREHYGIPVWNDKATTIQSFAFIDEVLAQTNAQLWIQHDSEEFAQHIKAPESYR</sequence>
<keyword evidence="3" id="KW-0378">Hydrolase</keyword>
<evidence type="ECO:0000256" key="4">
    <source>
        <dbReference type="ARBA" id="ARBA00022833"/>
    </source>
</evidence>
<evidence type="ECO:0000256" key="5">
    <source>
        <dbReference type="SAM" id="SignalP"/>
    </source>
</evidence>
<dbReference type="EMBL" id="JAXAFO010000024">
    <property type="protein sequence ID" value="MDX6850422.1"/>
    <property type="molecule type" value="Genomic_DNA"/>
</dbReference>
<evidence type="ECO:0000313" key="7">
    <source>
        <dbReference type="EMBL" id="MDX6850422.1"/>
    </source>
</evidence>
<feature type="signal peptide" evidence="5">
    <location>
        <begin position="1"/>
        <end position="18"/>
    </location>
</feature>
<reference evidence="7 8" key="1">
    <citation type="submission" date="2023-11" db="EMBL/GenBank/DDBJ databases">
        <title>Gilvimarinus fulvus sp. nov., isolated from the surface of Kelp.</title>
        <authorList>
            <person name="Sun Y.Y."/>
            <person name="Gong Y."/>
            <person name="Du Z.J."/>
        </authorList>
    </citation>
    <scope>NUCLEOTIDE SEQUENCE [LARGE SCALE GENOMIC DNA]</scope>
    <source>
        <strain evidence="7 8">SDUM040013</strain>
    </source>
</reference>
<dbReference type="InterPro" id="IPR051013">
    <property type="entry name" value="MBL_superfamily_lactonases"/>
</dbReference>
<keyword evidence="4" id="KW-0862">Zinc</keyword>
<keyword evidence="8" id="KW-1185">Reference proteome</keyword>
<keyword evidence="2" id="KW-0479">Metal-binding</keyword>
<evidence type="ECO:0000313" key="8">
    <source>
        <dbReference type="Proteomes" id="UP001273505"/>
    </source>
</evidence>
<organism evidence="7 8">
    <name type="scientific">Gilvimarinus gilvus</name>
    <dbReference type="NCBI Taxonomy" id="3058038"/>
    <lineage>
        <taxon>Bacteria</taxon>
        <taxon>Pseudomonadati</taxon>
        <taxon>Pseudomonadota</taxon>
        <taxon>Gammaproteobacteria</taxon>
        <taxon>Cellvibrionales</taxon>
        <taxon>Cellvibrionaceae</taxon>
        <taxon>Gilvimarinus</taxon>
    </lineage>
</organism>
<feature type="chain" id="PRO_5046708954" evidence="5">
    <location>
        <begin position="19"/>
        <end position="284"/>
    </location>
</feature>
<dbReference type="SUPFAM" id="SSF56281">
    <property type="entry name" value="Metallo-hydrolase/oxidoreductase"/>
    <property type="match status" value="1"/>
</dbReference>
<dbReference type="InterPro" id="IPR001279">
    <property type="entry name" value="Metallo-B-lactamas"/>
</dbReference>
<evidence type="ECO:0000256" key="1">
    <source>
        <dbReference type="ARBA" id="ARBA00007749"/>
    </source>
</evidence>